<keyword evidence="2" id="KW-1185">Reference proteome</keyword>
<protein>
    <submittedName>
        <fullName evidence="1">Uncharacterized protein</fullName>
    </submittedName>
</protein>
<evidence type="ECO:0000313" key="1">
    <source>
        <dbReference type="EMBL" id="RAP67457.1"/>
    </source>
</evidence>
<comment type="caution">
    <text evidence="1">The sequence shown here is derived from an EMBL/GenBank/DDBJ whole genome shotgun (WGS) entry which is preliminary data.</text>
</comment>
<organism evidence="1 2">
    <name type="scientific">Candidatus Erwinia dacicola</name>
    <dbReference type="NCBI Taxonomy" id="252393"/>
    <lineage>
        <taxon>Bacteria</taxon>
        <taxon>Pseudomonadati</taxon>
        <taxon>Pseudomonadota</taxon>
        <taxon>Gammaproteobacteria</taxon>
        <taxon>Enterobacterales</taxon>
        <taxon>Erwiniaceae</taxon>
        <taxon>Erwinia</taxon>
    </lineage>
</organism>
<name>A0A328T9W8_9GAMM</name>
<gene>
    <name evidence="1" type="ORF">ACZ87_03952</name>
</gene>
<proteinExistence type="predicted"/>
<sequence length="39" mass="4789">MRRKYFIIYIISDGIWNNYINYPSQSFILKIFIRGMKNA</sequence>
<evidence type="ECO:0000313" key="2">
    <source>
        <dbReference type="Proteomes" id="UP000244334"/>
    </source>
</evidence>
<accession>A0A328T9W8</accession>
<dbReference type="AlphaFoldDB" id="A0A328T9W8"/>
<dbReference type="Proteomes" id="UP000244334">
    <property type="component" value="Unassembled WGS sequence"/>
</dbReference>
<dbReference type="EMBL" id="LJAM02000908">
    <property type="protein sequence ID" value="RAP67457.1"/>
    <property type="molecule type" value="Genomic_DNA"/>
</dbReference>
<reference evidence="1" key="1">
    <citation type="submission" date="2018-04" db="EMBL/GenBank/DDBJ databases">
        <title>Genomes of the Obligate Erwinia dacicola and Facultative Enterobacter sp. OLF Endosymbionts of the Olive Fruit fly, Bactrocera oleae.</title>
        <authorList>
            <person name="Estes A.M."/>
            <person name="Hearn D.J."/>
            <person name="Agarwal S."/>
            <person name="Pierson E.A."/>
            <person name="Dunning-Hotopp J.C."/>
        </authorList>
    </citation>
    <scope>NUCLEOTIDE SEQUENCE [LARGE SCALE GENOMIC DNA]</scope>
    <source>
        <strain evidence="1">Oroville</strain>
    </source>
</reference>